<evidence type="ECO:0000256" key="6">
    <source>
        <dbReference type="SAM" id="MobiDB-lite"/>
    </source>
</evidence>
<keyword evidence="2" id="KW-0677">Repeat</keyword>
<dbReference type="Proteomes" id="UP000215902">
    <property type="component" value="Unassembled WGS sequence"/>
</dbReference>
<evidence type="ECO:0000256" key="1">
    <source>
        <dbReference type="ARBA" id="ARBA00022723"/>
    </source>
</evidence>
<dbReference type="InterPro" id="IPR000571">
    <property type="entry name" value="Znf_CCCH"/>
</dbReference>
<accession>A0A267H4X9</accession>
<feature type="compositionally biased region" description="Low complexity" evidence="6">
    <location>
        <begin position="113"/>
        <end position="125"/>
    </location>
</feature>
<dbReference type="PROSITE" id="PS50103">
    <property type="entry name" value="ZF_C3H1"/>
    <property type="match status" value="2"/>
</dbReference>
<gene>
    <name evidence="8" type="ORF">BOX15_Mlig006288g3</name>
</gene>
<organism evidence="8 9">
    <name type="scientific">Macrostomum lignano</name>
    <dbReference type="NCBI Taxonomy" id="282301"/>
    <lineage>
        <taxon>Eukaryota</taxon>
        <taxon>Metazoa</taxon>
        <taxon>Spiralia</taxon>
        <taxon>Lophotrochozoa</taxon>
        <taxon>Platyhelminthes</taxon>
        <taxon>Rhabditophora</taxon>
        <taxon>Macrostomorpha</taxon>
        <taxon>Macrostomida</taxon>
        <taxon>Macrostomidae</taxon>
        <taxon>Macrostomum</taxon>
    </lineage>
</organism>
<name>A0A267H4X9_9PLAT</name>
<dbReference type="InterPro" id="IPR036855">
    <property type="entry name" value="Znf_CCCH_sf"/>
</dbReference>
<dbReference type="SUPFAM" id="SSF90229">
    <property type="entry name" value="CCCH zinc finger"/>
    <property type="match status" value="2"/>
</dbReference>
<feature type="zinc finger region" description="C3H1-type" evidence="5">
    <location>
        <begin position="209"/>
        <end position="237"/>
    </location>
</feature>
<keyword evidence="4 5" id="KW-0862">Zinc</keyword>
<evidence type="ECO:0000313" key="8">
    <source>
        <dbReference type="EMBL" id="PAA92589.1"/>
    </source>
</evidence>
<dbReference type="GO" id="GO:0003729">
    <property type="term" value="F:mRNA binding"/>
    <property type="evidence" value="ECO:0007669"/>
    <property type="project" value="InterPro"/>
</dbReference>
<dbReference type="PANTHER" id="PTHR12547">
    <property type="entry name" value="CCCH ZINC FINGER/TIS11-RELATED"/>
    <property type="match status" value="1"/>
</dbReference>
<dbReference type="InterPro" id="IPR045877">
    <property type="entry name" value="ZFP36-like"/>
</dbReference>
<dbReference type="SMART" id="SM00356">
    <property type="entry name" value="ZnF_C3H1"/>
    <property type="match status" value="2"/>
</dbReference>
<dbReference type="Gene3D" id="4.10.1000.10">
    <property type="entry name" value="Zinc finger, CCCH-type"/>
    <property type="match status" value="2"/>
</dbReference>
<keyword evidence="3 5" id="KW-0863">Zinc-finger</keyword>
<evidence type="ECO:0000256" key="4">
    <source>
        <dbReference type="ARBA" id="ARBA00022833"/>
    </source>
</evidence>
<dbReference type="EMBL" id="NIVC01000045">
    <property type="protein sequence ID" value="PAA92589.1"/>
    <property type="molecule type" value="Genomic_DNA"/>
</dbReference>
<evidence type="ECO:0000313" key="9">
    <source>
        <dbReference type="Proteomes" id="UP000215902"/>
    </source>
</evidence>
<sequence length="244" mass="26644">MSRLRLYTSNGQRLSLNNRPAGGALPLGLEMLGHDNGSLLGSSASSSLAMDLNGYDQAIQDLTESLNEVKITAALALQESQLVREQMQQGILSVLSELTTMWCQDLCPQQQQQQPQQQQQQQSQSGPLMQAAPPSEFADSPADDSLTAGILSPTGGSGSSVDDQRTNFRYKTQLCKNFMAGGLGRCVKGDTCQYAHGHRELRRICEHPRYKTKMCSLQSSLGVCPHGASCFFAHHPNELRAKEF</sequence>
<evidence type="ECO:0000256" key="3">
    <source>
        <dbReference type="ARBA" id="ARBA00022771"/>
    </source>
</evidence>
<keyword evidence="1 5" id="KW-0479">Metal-binding</keyword>
<feature type="domain" description="C3H1-type" evidence="7">
    <location>
        <begin position="209"/>
        <end position="237"/>
    </location>
</feature>
<feature type="domain" description="C3H1-type" evidence="7">
    <location>
        <begin position="169"/>
        <end position="199"/>
    </location>
</feature>
<evidence type="ECO:0000256" key="5">
    <source>
        <dbReference type="PROSITE-ProRule" id="PRU00723"/>
    </source>
</evidence>
<evidence type="ECO:0000256" key="2">
    <source>
        <dbReference type="ARBA" id="ARBA00022737"/>
    </source>
</evidence>
<dbReference type="PANTHER" id="PTHR12547:SF18">
    <property type="entry name" value="PROTEIN TIS11"/>
    <property type="match status" value="1"/>
</dbReference>
<dbReference type="GO" id="GO:0008270">
    <property type="term" value="F:zinc ion binding"/>
    <property type="evidence" value="ECO:0007669"/>
    <property type="project" value="UniProtKB-KW"/>
</dbReference>
<proteinExistence type="predicted"/>
<evidence type="ECO:0000259" key="7">
    <source>
        <dbReference type="PROSITE" id="PS50103"/>
    </source>
</evidence>
<dbReference type="Pfam" id="PF00642">
    <property type="entry name" value="zf-CCCH"/>
    <property type="match status" value="1"/>
</dbReference>
<dbReference type="OrthoDB" id="410307at2759"/>
<feature type="zinc finger region" description="C3H1-type" evidence="5">
    <location>
        <begin position="169"/>
        <end position="199"/>
    </location>
</feature>
<protein>
    <recommendedName>
        <fullName evidence="7">C3H1-type domain-containing protein</fullName>
    </recommendedName>
</protein>
<dbReference type="AlphaFoldDB" id="A0A267H4X9"/>
<keyword evidence="9" id="KW-1185">Reference proteome</keyword>
<dbReference type="STRING" id="282301.A0A267H4X9"/>
<comment type="caution">
    <text evidence="8">The sequence shown here is derived from an EMBL/GenBank/DDBJ whole genome shotgun (WGS) entry which is preliminary data.</text>
</comment>
<reference evidence="8 9" key="1">
    <citation type="submission" date="2017-06" db="EMBL/GenBank/DDBJ databases">
        <title>A platform for efficient transgenesis in Macrostomum lignano, a flatworm model organism for stem cell research.</title>
        <authorList>
            <person name="Berezikov E."/>
        </authorList>
    </citation>
    <scope>NUCLEOTIDE SEQUENCE [LARGE SCALE GENOMIC DNA]</scope>
    <source>
        <strain evidence="8">DV1</strain>
        <tissue evidence="8">Whole organism</tissue>
    </source>
</reference>
<feature type="region of interest" description="Disordered" evidence="6">
    <location>
        <begin position="113"/>
        <end position="164"/>
    </location>
</feature>